<evidence type="ECO:0000256" key="3">
    <source>
        <dbReference type="SAM" id="SignalP"/>
    </source>
</evidence>
<dbReference type="Gene3D" id="2.120.10.80">
    <property type="entry name" value="Kelch-type beta propeller"/>
    <property type="match status" value="1"/>
</dbReference>
<keyword evidence="3" id="KW-0732">Signal</keyword>
<dbReference type="Ensembl" id="ENSPSTT00000007509.1">
    <property type="protein sequence ID" value="ENSPSTP00000007154.1"/>
    <property type="gene ID" value="ENSPSTG00000005063.1"/>
</dbReference>
<dbReference type="AlphaFoldDB" id="A0A8C9EXM9"/>
<dbReference type="PANTHER" id="PTHR45632:SF3">
    <property type="entry name" value="KELCH-LIKE PROTEIN 32"/>
    <property type="match status" value="1"/>
</dbReference>
<reference evidence="4" key="2">
    <citation type="submission" date="2025-09" db="UniProtKB">
        <authorList>
            <consortium name="Ensembl"/>
        </authorList>
    </citation>
    <scope>IDENTIFICATION</scope>
</reference>
<keyword evidence="2" id="KW-0677">Repeat</keyword>
<keyword evidence="1" id="KW-0880">Kelch repeat</keyword>
<dbReference type="InterPro" id="IPR006652">
    <property type="entry name" value="Kelch_1"/>
</dbReference>
<evidence type="ECO:0000313" key="5">
    <source>
        <dbReference type="Proteomes" id="UP000694428"/>
    </source>
</evidence>
<dbReference type="Proteomes" id="UP000694428">
    <property type="component" value="Unplaced"/>
</dbReference>
<evidence type="ECO:0000256" key="2">
    <source>
        <dbReference type="ARBA" id="ARBA00022737"/>
    </source>
</evidence>
<dbReference type="PANTHER" id="PTHR45632">
    <property type="entry name" value="LD33804P"/>
    <property type="match status" value="1"/>
</dbReference>
<evidence type="ECO:0000313" key="4">
    <source>
        <dbReference type="Ensembl" id="ENSPSTP00000007154.1"/>
    </source>
</evidence>
<proteinExistence type="predicted"/>
<accession>A0A8C9EXM9</accession>
<name>A0A8C9EXM9_PAVCR</name>
<dbReference type="InterPro" id="IPR015915">
    <property type="entry name" value="Kelch-typ_b-propeller"/>
</dbReference>
<organism evidence="4 5">
    <name type="scientific">Pavo cristatus</name>
    <name type="common">Indian peafowl</name>
    <name type="synonym">Blue peafowl</name>
    <dbReference type="NCBI Taxonomy" id="9049"/>
    <lineage>
        <taxon>Eukaryota</taxon>
        <taxon>Metazoa</taxon>
        <taxon>Chordata</taxon>
        <taxon>Craniata</taxon>
        <taxon>Vertebrata</taxon>
        <taxon>Euteleostomi</taxon>
        <taxon>Archelosauria</taxon>
        <taxon>Archosauria</taxon>
        <taxon>Dinosauria</taxon>
        <taxon>Saurischia</taxon>
        <taxon>Theropoda</taxon>
        <taxon>Coelurosauria</taxon>
        <taxon>Aves</taxon>
        <taxon>Neognathae</taxon>
        <taxon>Galloanserae</taxon>
        <taxon>Galliformes</taxon>
        <taxon>Phasianidae</taxon>
        <taxon>Phasianinae</taxon>
        <taxon>Pavo</taxon>
    </lineage>
</organism>
<sequence length="181" mass="20775">MQCNPVSKWTLQLVILLYHTHPGFAYVKKKKYVTCINSFIGGVTNTAQYQNRLMVYDPKQNKWLSRSPMLQRRVYHSMAAVQRKLYVLGGNDLDYNNDRILVRHIDSYSIDADQWTRCSFNMLTGKCCVLDVSKEGKEEVFYGPTLPFASNGIAACFLPAPYFTCPNLQTLQVPHHRIGTM</sequence>
<evidence type="ECO:0000256" key="1">
    <source>
        <dbReference type="ARBA" id="ARBA00022441"/>
    </source>
</evidence>
<reference evidence="4" key="1">
    <citation type="submission" date="2025-08" db="UniProtKB">
        <authorList>
            <consortium name="Ensembl"/>
        </authorList>
    </citation>
    <scope>IDENTIFICATION</scope>
</reference>
<keyword evidence="5" id="KW-1185">Reference proteome</keyword>
<dbReference type="Pfam" id="PF01344">
    <property type="entry name" value="Kelch_1"/>
    <property type="match status" value="1"/>
</dbReference>
<dbReference type="SMART" id="SM00612">
    <property type="entry name" value="Kelch"/>
    <property type="match status" value="2"/>
</dbReference>
<dbReference type="SUPFAM" id="SSF117281">
    <property type="entry name" value="Kelch motif"/>
    <property type="match status" value="1"/>
</dbReference>
<feature type="chain" id="PRO_5034815060" description="Kelch-like protein 32" evidence="3">
    <location>
        <begin position="26"/>
        <end position="181"/>
    </location>
</feature>
<evidence type="ECO:0008006" key="6">
    <source>
        <dbReference type="Google" id="ProtNLM"/>
    </source>
</evidence>
<feature type="signal peptide" evidence="3">
    <location>
        <begin position="1"/>
        <end position="25"/>
    </location>
</feature>
<protein>
    <recommendedName>
        <fullName evidence="6">Kelch-like protein 32</fullName>
    </recommendedName>
</protein>